<sequence>MKDSPFDTMQFCYPWRGYQARVIANLQTHLEDRKLHVVAAPGAGKTVLGLEVMRQIGKPTLILAPSIAIRNQWVDRLVDLFLPDQTRPDWISGDLAAPGLVTVATYQALFTDCNPDVLAKAGVSVVILDEAHHLRNSWWEALDHVIKTLNTKTVSLTATPPYDVISTEWRRYNDLCGPIDAEISIPELVKSGDLAPHQDLVHITQLEHPETYTDTDHINRLLFNGLRADPTLVQIILDHPWVSDTRRHTSDLLSDPQLFSAMLIYLADAHTEVPKYARRVLGVGQKHIPLLTYDWLRILCQGLLKSLPDPLVTLLSKNGALYRERVKLPITNDEDQRRILQNAAEKFYSIRDITRLERQHMGDDLRLAILTENVGANAIKLATEDPDYFRADIFRERYRSMPKSGRLDAGSVFERLRLEPDQPADMAVLTGSMIIVPSGSLSGPGIAARPLPHDARYDRVDLSGVASDRRVSLVSDLVRDGHVRVLIGTRSLLGQGWDLPVINTLILATNVKSFVSSNQVRGRAIRCNPDNPQKVANIWHIATTAPNTTGPEIDALIRRFDTFMHLDNNEGRIVSGFYHDTNVQAVNANSGAQAVKRDQIAEQWQKALITGSPDPHVQHRIETAQAPRGLVRTDAVAQLIPRAGIASGAMGFWATYLLDPISGIAFATGSTIVMIPALRRVKRVIDHGTMAGSLRQTGLALLHAMIQTDRIRTPRDQLKVEAGKTSDGLAYCTLVGATLPEETRFLAMLEEIFAPIDNPRYLIIRESYLGRRLRIAPYPVPKDLAARKDTATAFQDGWNRYVGPARLVYTRTVQGRLSLLQSRTVTLADARKIRRSSIWE</sequence>
<dbReference type="RefSeq" id="WP_174138846.1">
    <property type="nucleotide sequence ID" value="NZ_JABUFE010000007.1"/>
</dbReference>
<dbReference type="PROSITE" id="PS51192">
    <property type="entry name" value="HELICASE_ATP_BIND_1"/>
    <property type="match status" value="1"/>
</dbReference>
<dbReference type="InterPro" id="IPR006935">
    <property type="entry name" value="Helicase/UvrB_N"/>
</dbReference>
<keyword evidence="2" id="KW-0067">ATP-binding</keyword>
<dbReference type="SMART" id="SM00487">
    <property type="entry name" value="DEXDc"/>
    <property type="match status" value="1"/>
</dbReference>
<keyword evidence="3" id="KW-1185">Reference proteome</keyword>
<dbReference type="PANTHER" id="PTHR47396">
    <property type="entry name" value="TYPE I RESTRICTION ENZYME ECOKI R PROTEIN"/>
    <property type="match status" value="1"/>
</dbReference>
<name>A0ABX2IYK5_9RHOB</name>
<proteinExistence type="predicted"/>
<protein>
    <submittedName>
        <fullName evidence="2">DEAD/DEAH box helicase family protein</fullName>
    </submittedName>
</protein>
<dbReference type="Gene3D" id="3.40.50.300">
    <property type="entry name" value="P-loop containing nucleotide triphosphate hydrolases"/>
    <property type="match status" value="2"/>
</dbReference>
<keyword evidence="2" id="KW-0378">Hydrolase</keyword>
<dbReference type="Pfam" id="PF04851">
    <property type="entry name" value="ResIII"/>
    <property type="match status" value="1"/>
</dbReference>
<reference evidence="2 3" key="1">
    <citation type="submission" date="2020-06" db="EMBL/GenBank/DDBJ databases">
        <title>Sulfitobacter algicola sp. nov., isolated from green algae.</title>
        <authorList>
            <person name="Wang C."/>
        </authorList>
    </citation>
    <scope>NUCLEOTIDE SEQUENCE [LARGE SCALE GENOMIC DNA]</scope>
    <source>
        <strain evidence="2 3">1151</strain>
    </source>
</reference>
<dbReference type="InterPro" id="IPR050742">
    <property type="entry name" value="Helicase_Restrict-Modif_Enz"/>
</dbReference>
<evidence type="ECO:0000259" key="1">
    <source>
        <dbReference type="PROSITE" id="PS51192"/>
    </source>
</evidence>
<dbReference type="InterPro" id="IPR014001">
    <property type="entry name" value="Helicase_ATP-bd"/>
</dbReference>
<gene>
    <name evidence="2" type="ORF">HRQ87_12895</name>
</gene>
<keyword evidence="2" id="KW-0547">Nucleotide-binding</keyword>
<comment type="caution">
    <text evidence="2">The sequence shown here is derived from an EMBL/GenBank/DDBJ whole genome shotgun (WGS) entry which is preliminary data.</text>
</comment>
<evidence type="ECO:0000313" key="2">
    <source>
        <dbReference type="EMBL" id="NSX55701.1"/>
    </source>
</evidence>
<dbReference type="CDD" id="cd18785">
    <property type="entry name" value="SF2_C"/>
    <property type="match status" value="1"/>
</dbReference>
<dbReference type="EMBL" id="JABUFE010000007">
    <property type="protein sequence ID" value="NSX55701.1"/>
    <property type="molecule type" value="Genomic_DNA"/>
</dbReference>
<dbReference type="SUPFAM" id="SSF52540">
    <property type="entry name" value="P-loop containing nucleoside triphosphate hydrolases"/>
    <property type="match status" value="1"/>
</dbReference>
<dbReference type="PANTHER" id="PTHR47396:SF1">
    <property type="entry name" value="ATP-DEPENDENT HELICASE IRC3-RELATED"/>
    <property type="match status" value="1"/>
</dbReference>
<dbReference type="GO" id="GO:0004386">
    <property type="term" value="F:helicase activity"/>
    <property type="evidence" value="ECO:0007669"/>
    <property type="project" value="UniProtKB-KW"/>
</dbReference>
<organism evidence="2 3">
    <name type="scientific">Parasulfitobacter algicola</name>
    <dbReference type="NCBI Taxonomy" id="2614809"/>
    <lineage>
        <taxon>Bacteria</taxon>
        <taxon>Pseudomonadati</taxon>
        <taxon>Pseudomonadota</taxon>
        <taxon>Alphaproteobacteria</taxon>
        <taxon>Rhodobacterales</taxon>
        <taxon>Roseobacteraceae</taxon>
        <taxon>Parasulfitobacter</taxon>
    </lineage>
</organism>
<dbReference type="Proteomes" id="UP000777935">
    <property type="component" value="Unassembled WGS sequence"/>
</dbReference>
<evidence type="ECO:0000313" key="3">
    <source>
        <dbReference type="Proteomes" id="UP000777935"/>
    </source>
</evidence>
<dbReference type="InterPro" id="IPR027417">
    <property type="entry name" value="P-loop_NTPase"/>
</dbReference>
<keyword evidence="2" id="KW-0347">Helicase</keyword>
<feature type="domain" description="Helicase ATP-binding" evidence="1">
    <location>
        <begin position="26"/>
        <end position="178"/>
    </location>
</feature>
<accession>A0ABX2IYK5</accession>